<dbReference type="InterPro" id="IPR000718">
    <property type="entry name" value="Peptidase_M13"/>
</dbReference>
<dbReference type="Pfam" id="PF01431">
    <property type="entry name" value="Peptidase_M13"/>
    <property type="match status" value="1"/>
</dbReference>
<dbReference type="InterPro" id="IPR024079">
    <property type="entry name" value="MetalloPept_cat_dom_sf"/>
</dbReference>
<dbReference type="Gene3D" id="3.40.390.10">
    <property type="entry name" value="Collagenase (Catalytic Domain)"/>
    <property type="match status" value="1"/>
</dbReference>
<organism evidence="2 3">
    <name type="scientific">Ancylostoma ceylanicum</name>
    <dbReference type="NCBI Taxonomy" id="53326"/>
    <lineage>
        <taxon>Eukaryota</taxon>
        <taxon>Metazoa</taxon>
        <taxon>Ecdysozoa</taxon>
        <taxon>Nematoda</taxon>
        <taxon>Chromadorea</taxon>
        <taxon>Rhabditida</taxon>
        <taxon>Rhabditina</taxon>
        <taxon>Rhabditomorpha</taxon>
        <taxon>Strongyloidea</taxon>
        <taxon>Ancylostomatidae</taxon>
        <taxon>Ancylostomatinae</taxon>
        <taxon>Ancylostoma</taxon>
    </lineage>
</organism>
<feature type="domain" description="Peptidase M13 C-terminal" evidence="1">
    <location>
        <begin position="68"/>
        <end position="165"/>
    </location>
</feature>
<name>A0A0D6LRS4_9BILA</name>
<sequence length="233" mass="26457">MNLKAWEVTRPTIDELKTAIVDACEDVEVNFLENQTFLINRIQTVVPVLIIRIAYSDTGAVDTEAELRSFNYGGIGSLLGHEITHGFDNKGKDYDENGNKRRWLSEEWQKNFKERAKCFEEQYTNTPVLLYTGKKALKTNLTNNGTYTLHENIADYGGVQLALKVMVFLLRGRWMGTVCIIVLMYSFRTPSRRVKPQVHLNIRISAVSSIRSCVFDTGQHSLPYSSAGLTTVR</sequence>
<dbReference type="GO" id="GO:0016485">
    <property type="term" value="P:protein processing"/>
    <property type="evidence" value="ECO:0007669"/>
    <property type="project" value="TreeGrafter"/>
</dbReference>
<gene>
    <name evidence="2" type="ORF">ANCCEY_08168</name>
</gene>
<dbReference type="SUPFAM" id="SSF55486">
    <property type="entry name" value="Metalloproteases ('zincins'), catalytic domain"/>
    <property type="match status" value="1"/>
</dbReference>
<dbReference type="PANTHER" id="PTHR11733:SF237">
    <property type="entry name" value="NEPRILYSIN-LIKE 4"/>
    <property type="match status" value="1"/>
</dbReference>
<protein>
    <submittedName>
        <fullName evidence="2">Peptidase family M13</fullName>
    </submittedName>
</protein>
<keyword evidence="3" id="KW-1185">Reference proteome</keyword>
<reference evidence="2 3" key="1">
    <citation type="submission" date="2013-05" db="EMBL/GenBank/DDBJ databases">
        <title>Draft genome of the parasitic nematode Anyclostoma ceylanicum.</title>
        <authorList>
            <person name="Mitreva M."/>
        </authorList>
    </citation>
    <scope>NUCLEOTIDE SEQUENCE [LARGE SCALE GENOMIC DNA]</scope>
</reference>
<dbReference type="Proteomes" id="UP000054495">
    <property type="component" value="Unassembled WGS sequence"/>
</dbReference>
<proteinExistence type="predicted"/>
<evidence type="ECO:0000259" key="1">
    <source>
        <dbReference type="Pfam" id="PF01431"/>
    </source>
</evidence>
<dbReference type="AlphaFoldDB" id="A0A0D6LRS4"/>
<accession>A0A0D6LRS4</accession>
<dbReference type="PROSITE" id="PS51885">
    <property type="entry name" value="NEPRILYSIN"/>
    <property type="match status" value="1"/>
</dbReference>
<dbReference type="EMBL" id="KE125027">
    <property type="protein sequence ID" value="EPB72746.1"/>
    <property type="molecule type" value="Genomic_DNA"/>
</dbReference>
<evidence type="ECO:0000313" key="2">
    <source>
        <dbReference type="EMBL" id="EPB72746.1"/>
    </source>
</evidence>
<dbReference type="GO" id="GO:0004222">
    <property type="term" value="F:metalloendopeptidase activity"/>
    <property type="evidence" value="ECO:0007669"/>
    <property type="project" value="InterPro"/>
</dbReference>
<evidence type="ECO:0000313" key="3">
    <source>
        <dbReference type="Proteomes" id="UP000054495"/>
    </source>
</evidence>
<dbReference type="InterPro" id="IPR018497">
    <property type="entry name" value="Peptidase_M13_C"/>
</dbReference>
<dbReference type="PRINTS" id="PR00786">
    <property type="entry name" value="NEPRILYSIN"/>
</dbReference>
<dbReference type="GO" id="GO:0005886">
    <property type="term" value="C:plasma membrane"/>
    <property type="evidence" value="ECO:0007669"/>
    <property type="project" value="TreeGrafter"/>
</dbReference>
<dbReference type="MEROPS" id="M13.091"/>
<dbReference type="PANTHER" id="PTHR11733">
    <property type="entry name" value="ZINC METALLOPROTEASE FAMILY M13 NEPRILYSIN-RELATED"/>
    <property type="match status" value="1"/>
</dbReference>